<dbReference type="RefSeq" id="WP_131580813.1">
    <property type="nucleotide sequence ID" value="NZ_SJZJ01000001.1"/>
</dbReference>
<sequence>MERLDRWDRHFGGQGLARTADDLWMVVKRLDEVEDALLWAVRFLAGCPNEAVENDLRVAKDCVQDSFEELRTTVRTIRAAVAEQAS</sequence>
<comment type="caution">
    <text evidence="1">The sequence shown here is derived from an EMBL/GenBank/DDBJ whole genome shotgun (WGS) entry which is preliminary data.</text>
</comment>
<proteinExistence type="predicted"/>
<dbReference type="AlphaFoldDB" id="A0A4R1CIK3"/>
<reference evidence="1 2" key="1">
    <citation type="submission" date="2019-03" db="EMBL/GenBank/DDBJ databases">
        <authorList>
            <person name="Kim M.K.M."/>
        </authorList>
    </citation>
    <scope>NUCLEOTIDE SEQUENCE [LARGE SCALE GENOMIC DNA]</scope>
    <source>
        <strain evidence="1 2">18JY15-6</strain>
    </source>
</reference>
<organism evidence="1 2">
    <name type="scientific">Nocardioides jejuensis</name>
    <dbReference type="NCBI Taxonomy" id="2502782"/>
    <lineage>
        <taxon>Bacteria</taxon>
        <taxon>Bacillati</taxon>
        <taxon>Actinomycetota</taxon>
        <taxon>Actinomycetes</taxon>
        <taxon>Propionibacteriales</taxon>
        <taxon>Nocardioidaceae</taxon>
        <taxon>Nocardioides</taxon>
    </lineage>
</organism>
<keyword evidence="2" id="KW-1185">Reference proteome</keyword>
<name>A0A4R1CIK3_9ACTN</name>
<evidence type="ECO:0000313" key="2">
    <source>
        <dbReference type="Proteomes" id="UP000295453"/>
    </source>
</evidence>
<evidence type="ECO:0000313" key="1">
    <source>
        <dbReference type="EMBL" id="TCJ31069.1"/>
    </source>
</evidence>
<dbReference type="Proteomes" id="UP000295453">
    <property type="component" value="Unassembled WGS sequence"/>
</dbReference>
<accession>A0A4R1CIK3</accession>
<gene>
    <name evidence="1" type="ORF">EPD65_00385</name>
</gene>
<protein>
    <submittedName>
        <fullName evidence="1">Uncharacterized protein</fullName>
    </submittedName>
</protein>
<dbReference type="EMBL" id="SJZJ01000001">
    <property type="protein sequence ID" value="TCJ31069.1"/>
    <property type="molecule type" value="Genomic_DNA"/>
</dbReference>